<dbReference type="AlphaFoldDB" id="E8T460"/>
<keyword evidence="2" id="KW-1185">Reference proteome</keyword>
<organism evidence="1 2">
    <name type="scientific">Thermovibrio ammonificans (strain DSM 15698 / JCM 12110 / HB-1)</name>
    <dbReference type="NCBI Taxonomy" id="648996"/>
    <lineage>
        <taxon>Bacteria</taxon>
        <taxon>Pseudomonadati</taxon>
        <taxon>Aquificota</taxon>
        <taxon>Aquificia</taxon>
        <taxon>Desulfurobacteriales</taxon>
        <taxon>Desulfurobacteriaceae</taxon>
        <taxon>Thermovibrio</taxon>
    </lineage>
</organism>
<protein>
    <submittedName>
        <fullName evidence="1">Uncharacterized protein</fullName>
    </submittedName>
</protein>
<dbReference type="STRING" id="648996.Theam_1427"/>
<dbReference type="KEGG" id="tam:Theam_1427"/>
<dbReference type="HOGENOM" id="CLU_3384258_0_0_0"/>
<proteinExistence type="predicted"/>
<evidence type="ECO:0000313" key="1">
    <source>
        <dbReference type="EMBL" id="ADU97389.1"/>
    </source>
</evidence>
<evidence type="ECO:0000313" key="2">
    <source>
        <dbReference type="Proteomes" id="UP000006362"/>
    </source>
</evidence>
<name>E8T460_THEA1</name>
<gene>
    <name evidence="1" type="ordered locus">Theam_1427</name>
</gene>
<dbReference type="EMBL" id="CP002444">
    <property type="protein sequence ID" value="ADU97389.1"/>
    <property type="molecule type" value="Genomic_DNA"/>
</dbReference>
<sequence length="33" mass="3979">MEFTEFEYGIARLYRKVKMSFVAWTQISIGKTF</sequence>
<dbReference type="Proteomes" id="UP000006362">
    <property type="component" value="Chromosome"/>
</dbReference>
<reference evidence="1" key="1">
    <citation type="submission" date="2011-01" db="EMBL/GenBank/DDBJ databases">
        <title>Complete sequence of chromosome of Thermovibrio ammonificans HB-1.</title>
        <authorList>
            <consortium name="US DOE Joint Genome Institute"/>
            <person name="Lucas S."/>
            <person name="Copeland A."/>
            <person name="Lapidus A."/>
            <person name="Cheng J.-F."/>
            <person name="Goodwin L."/>
            <person name="Pitluck S."/>
            <person name="Davenport K."/>
            <person name="Detter J.C."/>
            <person name="Han C."/>
            <person name="Tapia R."/>
            <person name="Land M."/>
            <person name="Hauser L."/>
            <person name="Kyrpides N."/>
            <person name="Ivanova N."/>
            <person name="Ovchinnikova G."/>
            <person name="Vetriani C."/>
            <person name="Woyke T."/>
        </authorList>
    </citation>
    <scope>NUCLEOTIDE SEQUENCE [LARGE SCALE GENOMIC DNA]</scope>
    <source>
        <strain evidence="1">HB-1</strain>
    </source>
</reference>
<accession>E8T460</accession>